<keyword evidence="8" id="KW-1185">Reference proteome</keyword>
<dbReference type="OMA" id="MGYELNY"/>
<feature type="region of interest" description="Disordered" evidence="5">
    <location>
        <begin position="868"/>
        <end position="897"/>
    </location>
</feature>
<dbReference type="InParanoid" id="D3AZN8"/>
<evidence type="ECO:0000256" key="2">
    <source>
        <dbReference type="PIRSR" id="PIRSR630564-1"/>
    </source>
</evidence>
<dbReference type="InterPro" id="IPR016130">
    <property type="entry name" value="Tyr_Pase_AS"/>
</dbReference>
<feature type="compositionally biased region" description="Low complexity" evidence="5">
    <location>
        <begin position="155"/>
        <end position="205"/>
    </location>
</feature>
<evidence type="ECO:0000256" key="3">
    <source>
        <dbReference type="PIRSR" id="PIRSR630564-2"/>
    </source>
</evidence>
<gene>
    <name evidence="7" type="ORF">PPL_02421</name>
</gene>
<feature type="binding site" evidence="3">
    <location>
        <begin position="575"/>
        <end position="578"/>
    </location>
    <ligand>
        <name>substrate</name>
    </ligand>
</feature>
<feature type="compositionally biased region" description="Polar residues" evidence="5">
    <location>
        <begin position="47"/>
        <end position="57"/>
    </location>
</feature>
<keyword evidence="4" id="KW-0175">Coiled coil</keyword>
<feature type="binding site" evidence="3">
    <location>
        <begin position="597"/>
        <end position="598"/>
    </location>
    <ligand>
        <name>substrate</name>
    </ligand>
</feature>
<feature type="domain" description="Myotubularin phosphatase" evidence="6">
    <location>
        <begin position="452"/>
        <end position="825"/>
    </location>
</feature>
<dbReference type="PROSITE" id="PS51339">
    <property type="entry name" value="PPASE_MYOTUBULARIN"/>
    <property type="match status" value="1"/>
</dbReference>
<feature type="compositionally biased region" description="Low complexity" evidence="5">
    <location>
        <begin position="88"/>
        <end position="98"/>
    </location>
</feature>
<dbReference type="PROSITE" id="PS00383">
    <property type="entry name" value="TYR_PHOSPHATASE_1"/>
    <property type="match status" value="1"/>
</dbReference>
<dbReference type="Pfam" id="PF06602">
    <property type="entry name" value="Myotub-related"/>
    <property type="match status" value="1"/>
</dbReference>
<evidence type="ECO:0000259" key="6">
    <source>
        <dbReference type="PROSITE" id="PS51339"/>
    </source>
</evidence>
<feature type="binding site" evidence="3">
    <location>
        <begin position="661"/>
        <end position="667"/>
    </location>
    <ligand>
        <name>substrate</name>
    </ligand>
</feature>
<dbReference type="InterPro" id="IPR011993">
    <property type="entry name" value="PH-like_dom_sf"/>
</dbReference>
<reference evidence="7 8" key="1">
    <citation type="journal article" date="2011" name="Genome Res.">
        <title>Phylogeny-wide analysis of social amoeba genomes highlights ancient origins for complex intercellular communication.</title>
        <authorList>
            <person name="Heidel A.J."/>
            <person name="Lawal H.M."/>
            <person name="Felder M."/>
            <person name="Schilde C."/>
            <person name="Helps N.R."/>
            <person name="Tunggal B."/>
            <person name="Rivero F."/>
            <person name="John U."/>
            <person name="Schleicher M."/>
            <person name="Eichinger L."/>
            <person name="Platzer M."/>
            <person name="Noegel A.A."/>
            <person name="Schaap P."/>
            <person name="Gloeckner G."/>
        </authorList>
    </citation>
    <scope>NUCLEOTIDE SEQUENCE [LARGE SCALE GENOMIC DNA]</scope>
    <source>
        <strain evidence="8">ATCC 26659 / Pp 5 / PN500</strain>
    </source>
</reference>
<proteinExistence type="inferred from homology"/>
<evidence type="ECO:0000313" key="8">
    <source>
        <dbReference type="Proteomes" id="UP000001396"/>
    </source>
</evidence>
<dbReference type="SUPFAM" id="SSF52799">
    <property type="entry name" value="(Phosphotyrosine protein) phosphatases II"/>
    <property type="match status" value="1"/>
</dbReference>
<dbReference type="Gene3D" id="2.30.29.30">
    <property type="entry name" value="Pleckstrin-homology domain (PH domain)/Phosphotyrosine-binding domain (PTB)"/>
    <property type="match status" value="1"/>
</dbReference>
<dbReference type="InterPro" id="IPR029021">
    <property type="entry name" value="Prot-tyrosine_phosphatase-like"/>
</dbReference>
<dbReference type="CDD" id="cd14507">
    <property type="entry name" value="PTP-MTM-like"/>
    <property type="match status" value="1"/>
</dbReference>
<accession>D3AZN8</accession>
<evidence type="ECO:0000313" key="7">
    <source>
        <dbReference type="EMBL" id="EFA85417.1"/>
    </source>
</evidence>
<dbReference type="RefSeq" id="XP_020437526.1">
    <property type="nucleotide sequence ID" value="XM_020573409.1"/>
</dbReference>
<evidence type="ECO:0000256" key="5">
    <source>
        <dbReference type="SAM" id="MobiDB-lite"/>
    </source>
</evidence>
<sequence>MTSISPLHTHHPLGSSDDFNHTNNNNNNHNNIINGVNNSNSNTNINPLGTNNTFHNNSSESLQDLQKQQQIQDQQDSGDNIPLNLPVNNQNQQQQQQQILDMNATTTSLSYFLHNHDSHQGQYHQFKTYCKQLGDIIGYESGLFASLKTSGNNTVQNNNNNNIEQNNNNQNNSDNTINSSDNTSSNNNSSTNNLPSLFSSTNSNNGGTEPVDFNSRMTVDLFDKVEDYILAKLESEFAKFKQQQLQQQLQQIQQQQQQQQQLQLQLQQQQQNIDPLSPLKDLDINNNNNNHSNNNNNNNNNVIKSNVKKVDLMILPGEALDKESYPVYYTDNLSNETIPSILFTSNFRIIFVSKLTMTESFSVPLTTIYRIDRLNSFKVDQLIGIWCKDFRKVEFFIIPREVYPFSEPAPQHDHTAPLIGRLRHIAFPTDPLSVFAFKFSPPPLADPINDDGWRTYDLFSEFIRQELNFKLWRTSEVNCEYASPTYPARLVVPDSITDDELRIASGFRSKGRLPTVCWVSRSGVPLARSSQPMVGITRARCAEDEKLVELIRKSCPSNLPLHLLDARPKANAIGNFAKGMGYEMSYNCNIEFLGIGNIHAMRDSINRLELLVHGTSTPSVDDGWLSQLEATKWLDHIRAVLLGATRAVELIQSGHPVLLHCSDGWDRTSQLSSLSLLLLDPYYRTIRGFQVLIEKEWLSFGHMFGNRVRHGDRNFYADSQRSPVFQQFMDCVHQMQVYYHDMFEFNEQYLIAILDALYSCQYGTFLCNTERERSQLKNKTVSLWTHLNTIKDQFLNPFYNAEKTAVPSPLPVWRGEYVQLWRNYYYRYSRQPSKEPLTFEKIATSLKTENNDLRSRLLQLKQQVEMLQQQQKSAASSSSNDSTTTTTTNDEQPPSER</sequence>
<dbReference type="GO" id="GO:0004438">
    <property type="term" value="F:phosphatidylinositol-3-phosphate phosphatase activity"/>
    <property type="evidence" value="ECO:0007669"/>
    <property type="project" value="TreeGrafter"/>
</dbReference>
<feature type="compositionally biased region" description="Low complexity" evidence="5">
    <location>
        <begin position="58"/>
        <end position="79"/>
    </location>
</feature>
<dbReference type="GeneID" id="31357946"/>
<feature type="compositionally biased region" description="Low complexity" evidence="5">
    <location>
        <begin position="21"/>
        <end position="46"/>
    </location>
</feature>
<dbReference type="EMBL" id="ADBJ01000008">
    <property type="protein sequence ID" value="EFA85417.1"/>
    <property type="molecule type" value="Genomic_DNA"/>
</dbReference>
<protein>
    <recommendedName>
        <fullName evidence="6">Myotubularin phosphatase domain-containing protein</fullName>
    </recommendedName>
</protein>
<dbReference type="PANTHER" id="PTHR10807:SF57">
    <property type="entry name" value="PHOSPHATIDYLINOSITOL-3-PHOSPHATASE"/>
    <property type="match status" value="1"/>
</dbReference>
<feature type="active site" description="Phosphocysteine intermediate" evidence="2">
    <location>
        <position position="661"/>
    </location>
</feature>
<feature type="region of interest" description="Disordered" evidence="5">
    <location>
        <begin position="155"/>
        <end position="213"/>
    </location>
</feature>
<evidence type="ECO:0000256" key="1">
    <source>
        <dbReference type="ARBA" id="ARBA00007471"/>
    </source>
</evidence>
<organism evidence="7 8">
    <name type="scientific">Heterostelium pallidum (strain ATCC 26659 / Pp 5 / PN500)</name>
    <name type="common">Cellular slime mold</name>
    <name type="synonym">Polysphondylium pallidum</name>
    <dbReference type="NCBI Taxonomy" id="670386"/>
    <lineage>
        <taxon>Eukaryota</taxon>
        <taxon>Amoebozoa</taxon>
        <taxon>Evosea</taxon>
        <taxon>Eumycetozoa</taxon>
        <taxon>Dictyostelia</taxon>
        <taxon>Acytosteliales</taxon>
        <taxon>Acytosteliaceae</taxon>
        <taxon>Heterostelium</taxon>
    </lineage>
</organism>
<evidence type="ECO:0000256" key="4">
    <source>
        <dbReference type="SAM" id="Coils"/>
    </source>
</evidence>
<dbReference type="AlphaFoldDB" id="D3AZN8"/>
<name>D3AZN8_HETP5</name>
<dbReference type="InterPro" id="IPR030564">
    <property type="entry name" value="Myotubularin"/>
</dbReference>
<dbReference type="InterPro" id="IPR003595">
    <property type="entry name" value="Tyr_Pase_cat"/>
</dbReference>
<feature type="region of interest" description="Disordered" evidence="5">
    <location>
        <begin position="1"/>
        <end position="98"/>
    </location>
</feature>
<dbReference type="GO" id="GO:0016020">
    <property type="term" value="C:membrane"/>
    <property type="evidence" value="ECO:0007669"/>
    <property type="project" value="TreeGrafter"/>
</dbReference>
<dbReference type="STRING" id="670386.D3AZN8"/>
<comment type="caution">
    <text evidence="7">The sequence shown here is derived from an EMBL/GenBank/DDBJ whole genome shotgun (WGS) entry which is preliminary data.</text>
</comment>
<dbReference type="PANTHER" id="PTHR10807">
    <property type="entry name" value="MYOTUBULARIN-RELATED"/>
    <property type="match status" value="1"/>
</dbReference>
<comment type="similarity">
    <text evidence="1">Belongs to the protein-tyrosine phosphatase family. Non-receptor class myotubularin subfamily.</text>
</comment>
<dbReference type="InterPro" id="IPR010569">
    <property type="entry name" value="Myotubularin-like_Pase_dom"/>
</dbReference>
<feature type="coiled-coil region" evidence="4">
    <location>
        <begin position="235"/>
        <end position="272"/>
    </location>
</feature>
<dbReference type="GO" id="GO:0005737">
    <property type="term" value="C:cytoplasm"/>
    <property type="evidence" value="ECO:0007669"/>
    <property type="project" value="TreeGrafter"/>
</dbReference>
<feature type="compositionally biased region" description="Low complexity" evidence="5">
    <location>
        <begin position="868"/>
        <end position="890"/>
    </location>
</feature>
<dbReference type="GO" id="GO:0046856">
    <property type="term" value="P:phosphatidylinositol dephosphorylation"/>
    <property type="evidence" value="ECO:0007669"/>
    <property type="project" value="TreeGrafter"/>
</dbReference>
<dbReference type="SMART" id="SM00404">
    <property type="entry name" value="PTPc_motif"/>
    <property type="match status" value="1"/>
</dbReference>
<feature type="region of interest" description="Disordered" evidence="5">
    <location>
        <begin position="276"/>
        <end position="302"/>
    </location>
</feature>
<feature type="compositionally biased region" description="Low complexity" evidence="5">
    <location>
        <begin position="285"/>
        <end position="301"/>
    </location>
</feature>
<dbReference type="Proteomes" id="UP000001396">
    <property type="component" value="Unassembled WGS sequence"/>
</dbReference>
<dbReference type="SUPFAM" id="SSF50729">
    <property type="entry name" value="PH domain-like"/>
    <property type="match status" value="1"/>
</dbReference>